<evidence type="ECO:0000256" key="1">
    <source>
        <dbReference type="SAM" id="MobiDB-lite"/>
    </source>
</evidence>
<feature type="region of interest" description="Disordered" evidence="1">
    <location>
        <begin position="170"/>
        <end position="205"/>
    </location>
</feature>
<feature type="compositionally biased region" description="Pro residues" evidence="1">
    <location>
        <begin position="1"/>
        <end position="12"/>
    </location>
</feature>
<proteinExistence type="predicted"/>
<comment type="caution">
    <text evidence="2">The sequence shown here is derived from an EMBL/GenBank/DDBJ whole genome shotgun (WGS) entry which is preliminary data.</text>
</comment>
<dbReference type="EMBL" id="JBHGVX010000009">
    <property type="protein sequence ID" value="KAL1792508.1"/>
    <property type="molecule type" value="Genomic_DNA"/>
</dbReference>
<gene>
    <name evidence="2" type="ORF">ACET3X_009015</name>
</gene>
<name>A0ABR3U943_9PLEO</name>
<reference evidence="2 3" key="1">
    <citation type="submission" date="2024-09" db="EMBL/GenBank/DDBJ databases">
        <title>T2T genomes of carrot and Alternaria dauci and their utility for understanding host-pathogen interaction during carrot leaf blight disease.</title>
        <authorList>
            <person name="Liu W."/>
            <person name="Xu S."/>
            <person name="Ou C."/>
            <person name="Liu X."/>
            <person name="Zhuang F."/>
            <person name="Deng X.W."/>
        </authorList>
    </citation>
    <scope>NUCLEOTIDE SEQUENCE [LARGE SCALE GENOMIC DNA]</scope>
    <source>
        <strain evidence="2 3">A2016</strain>
    </source>
</reference>
<evidence type="ECO:0000313" key="3">
    <source>
        <dbReference type="Proteomes" id="UP001578633"/>
    </source>
</evidence>
<accession>A0ABR3U943</accession>
<dbReference type="Proteomes" id="UP001578633">
    <property type="component" value="Chromosome 9"/>
</dbReference>
<dbReference type="PANTHER" id="PTHR42085:SF1">
    <property type="entry name" value="F-BOX DOMAIN-CONTAINING PROTEIN"/>
    <property type="match status" value="1"/>
</dbReference>
<dbReference type="PANTHER" id="PTHR42085">
    <property type="entry name" value="F-BOX DOMAIN-CONTAINING PROTEIN"/>
    <property type="match status" value="1"/>
</dbReference>
<protein>
    <submittedName>
        <fullName evidence="2">Uncharacterized protein</fullName>
    </submittedName>
</protein>
<feature type="region of interest" description="Disordered" evidence="1">
    <location>
        <begin position="1"/>
        <end position="100"/>
    </location>
</feature>
<dbReference type="InterPro" id="IPR038883">
    <property type="entry name" value="AN11006-like"/>
</dbReference>
<keyword evidence="3" id="KW-1185">Reference proteome</keyword>
<organism evidence="2 3">
    <name type="scientific">Alternaria dauci</name>
    <dbReference type="NCBI Taxonomy" id="48095"/>
    <lineage>
        <taxon>Eukaryota</taxon>
        <taxon>Fungi</taxon>
        <taxon>Dikarya</taxon>
        <taxon>Ascomycota</taxon>
        <taxon>Pezizomycotina</taxon>
        <taxon>Dothideomycetes</taxon>
        <taxon>Pleosporomycetidae</taxon>
        <taxon>Pleosporales</taxon>
        <taxon>Pleosporineae</taxon>
        <taxon>Pleosporaceae</taxon>
        <taxon>Alternaria</taxon>
        <taxon>Alternaria sect. Porri</taxon>
    </lineage>
</organism>
<evidence type="ECO:0000313" key="2">
    <source>
        <dbReference type="EMBL" id="KAL1792508.1"/>
    </source>
</evidence>
<sequence>MAPIRPSTPPPSSKKLNHPPVGPTPSTPSPRQHVFNDTSNIMMGSEHATVPPSPGVPLPGFEALSMSAANPQDMPSPRNKGKGSARTGAGVKKQVKKKSGDKMVKLMDATLSEKTGTITPALQKSFRFMDLPGEIRNEVYMHTYGRPKQALLVYRPRIASLRPRTRLDRGRTLASDLAGQEQDEEISNATSKSGRPAKSKAKTEVRETNRPFWGLTQVCRQMRNEYRPIYMAKQEIGMDLTEIVDYLQTFYPTAADVVSQLAPPGVRQDDAHFVGNLTIAVGDKANDLERAPDGIEVFPLLDIWSNSVKIEAGFGRYLKANYIPETDGEAKDLYRLFGRRVLKNRSCSSMNNLWRSILRNRSLATVRIHRKPALRAGASAPTAVTTTAATAAAVGAQLPVPAVAKPFIHIIFKTDAAEPWMTELESVIPKTPTDWLAERGFGAMEYFEVKVGVEQDASN</sequence>
<dbReference type="GeneID" id="96089337"/>
<dbReference type="RefSeq" id="XP_069303092.1">
    <property type="nucleotide sequence ID" value="XM_069455163.1"/>
</dbReference>